<proteinExistence type="predicted"/>
<dbReference type="EMBL" id="JABMIG020000036">
    <property type="protein sequence ID" value="KAL3799797.1"/>
    <property type="molecule type" value="Genomic_DNA"/>
</dbReference>
<protein>
    <submittedName>
        <fullName evidence="1">Uncharacterized protein</fullName>
    </submittedName>
</protein>
<name>A0ABD3QHE1_9STRA</name>
<reference evidence="1 2" key="1">
    <citation type="journal article" date="2020" name="G3 (Bethesda)">
        <title>Improved Reference Genome for Cyclotella cryptica CCMP332, a Model for Cell Wall Morphogenesis, Salinity Adaptation, and Lipid Production in Diatoms (Bacillariophyta).</title>
        <authorList>
            <person name="Roberts W.R."/>
            <person name="Downey K.M."/>
            <person name="Ruck E.C."/>
            <person name="Traller J.C."/>
            <person name="Alverson A.J."/>
        </authorList>
    </citation>
    <scope>NUCLEOTIDE SEQUENCE [LARGE SCALE GENOMIC DNA]</scope>
    <source>
        <strain evidence="1 2">CCMP332</strain>
    </source>
</reference>
<comment type="caution">
    <text evidence="1">The sequence shown here is derived from an EMBL/GenBank/DDBJ whole genome shotgun (WGS) entry which is preliminary data.</text>
</comment>
<evidence type="ECO:0000313" key="1">
    <source>
        <dbReference type="EMBL" id="KAL3799797.1"/>
    </source>
</evidence>
<keyword evidence="2" id="KW-1185">Reference proteome</keyword>
<accession>A0ABD3QHE1</accession>
<organism evidence="1 2">
    <name type="scientific">Cyclotella cryptica</name>
    <dbReference type="NCBI Taxonomy" id="29204"/>
    <lineage>
        <taxon>Eukaryota</taxon>
        <taxon>Sar</taxon>
        <taxon>Stramenopiles</taxon>
        <taxon>Ochrophyta</taxon>
        <taxon>Bacillariophyta</taxon>
        <taxon>Coscinodiscophyceae</taxon>
        <taxon>Thalassiosirophycidae</taxon>
        <taxon>Stephanodiscales</taxon>
        <taxon>Stephanodiscaceae</taxon>
        <taxon>Cyclotella</taxon>
    </lineage>
</organism>
<gene>
    <name evidence="1" type="ORF">HJC23_010447</name>
</gene>
<sequence length="156" mass="17453">MCLPTPSDEKHLSNALSTTDRIVPTFPVEAASQQLEMTYVTSSDLAALKRNDPFMYYSIPSVKNAALHCKDVSVPLVDVPSRRHASFSEIKSKDNALTKCVVTRQRRLSMECHPDLLMEEMLADANFMASLSQSESANDPEDDLYDFLLALHETSR</sequence>
<dbReference type="AlphaFoldDB" id="A0ABD3QHE1"/>
<dbReference type="Proteomes" id="UP001516023">
    <property type="component" value="Unassembled WGS sequence"/>
</dbReference>
<evidence type="ECO:0000313" key="2">
    <source>
        <dbReference type="Proteomes" id="UP001516023"/>
    </source>
</evidence>